<evidence type="ECO:0000313" key="6">
    <source>
        <dbReference type="EMBL" id="KXN68795.1"/>
    </source>
</evidence>
<keyword evidence="2" id="KW-0645">Protease</keyword>
<evidence type="ECO:0000256" key="5">
    <source>
        <dbReference type="ARBA" id="ARBA00023180"/>
    </source>
</evidence>
<evidence type="ECO:0000256" key="1">
    <source>
        <dbReference type="ARBA" id="ARBA00011079"/>
    </source>
</evidence>
<dbReference type="EMBL" id="KQ964560">
    <property type="protein sequence ID" value="KXN68795.1"/>
    <property type="molecule type" value="Genomic_DNA"/>
</dbReference>
<dbReference type="PANTHER" id="PTHR11010">
    <property type="entry name" value="PROTEASE S28 PRO-X CARBOXYPEPTIDASE-RELATED"/>
    <property type="match status" value="1"/>
</dbReference>
<dbReference type="Proteomes" id="UP000070444">
    <property type="component" value="Unassembled WGS sequence"/>
</dbReference>
<accession>A0A137P160</accession>
<gene>
    <name evidence="6" type="ORF">CONCODRAFT_86285</name>
</gene>
<dbReference type="SUPFAM" id="SSF53474">
    <property type="entry name" value="alpha/beta-Hydrolases"/>
    <property type="match status" value="1"/>
</dbReference>
<dbReference type="GO" id="GO:0008239">
    <property type="term" value="F:dipeptidyl-peptidase activity"/>
    <property type="evidence" value="ECO:0007669"/>
    <property type="project" value="TreeGrafter"/>
</dbReference>
<dbReference type="AlphaFoldDB" id="A0A137P160"/>
<organism evidence="6 7">
    <name type="scientific">Conidiobolus coronatus (strain ATCC 28846 / CBS 209.66 / NRRL 28638)</name>
    <name type="common">Delacroixia coronata</name>
    <dbReference type="NCBI Taxonomy" id="796925"/>
    <lineage>
        <taxon>Eukaryota</taxon>
        <taxon>Fungi</taxon>
        <taxon>Fungi incertae sedis</taxon>
        <taxon>Zoopagomycota</taxon>
        <taxon>Entomophthoromycotina</taxon>
        <taxon>Entomophthoromycetes</taxon>
        <taxon>Entomophthorales</taxon>
        <taxon>Ancylistaceae</taxon>
        <taxon>Conidiobolus</taxon>
    </lineage>
</organism>
<dbReference type="Gene3D" id="3.40.50.1820">
    <property type="entry name" value="alpha/beta hydrolase"/>
    <property type="match status" value="1"/>
</dbReference>
<proteinExistence type="inferred from homology"/>
<keyword evidence="4" id="KW-0378">Hydrolase</keyword>
<comment type="similarity">
    <text evidence="1">Belongs to the peptidase S28 family.</text>
</comment>
<sequence length="468" mass="53486">MLFNFLIYTTITSARILLRNSFNRPDIQASGKAEGTFEILWFNQTLDHDSANSPTFKQKYLVNTQYYKPGGPAFVYIEGESPINSYWVTHGNMVELAKENNGIIFGLEHRFYGDSQPFEDWTLDTLKYLSSSNGVKDIGNFVKNVINPTTNKTFENTKWISFGGSYAGTLSAWAKEEFPDDIFIGYATSAPVLGKEDFYEYDQVVVSALGPQCANEMNSIKNYIDELYDDKTAFNQLKTDFNCTDVENDDLFLYTIADMLAYIVQYNIPASNPSIDTFCEGLIKQSDMKSKINHYIDQTNQLRNNLGFTCKSLEGYDSLTATKADNQSMMKPYIYQCCQEWGFWQTAPKQGISTRSKRLTLNWFYDYFCSAQFYGKRIGPSNPSLNNNRFKALNNHTPRTLWINGDTDPWNVQSVNNVQDSTLDRPIYLIKNGSHCSEVYPDDPTDSASLTDTRKKIRADISRWLNQS</sequence>
<dbReference type="Pfam" id="PF05577">
    <property type="entry name" value="Peptidase_S28"/>
    <property type="match status" value="1"/>
</dbReference>
<keyword evidence="5" id="KW-0325">Glycoprotein</keyword>
<keyword evidence="7" id="KW-1185">Reference proteome</keyword>
<name>A0A137P160_CONC2</name>
<dbReference type="Gene3D" id="1.20.120.980">
    <property type="entry name" value="Serine carboxypeptidase S28, SKS domain"/>
    <property type="match status" value="1"/>
</dbReference>
<evidence type="ECO:0000313" key="7">
    <source>
        <dbReference type="Proteomes" id="UP000070444"/>
    </source>
</evidence>
<reference evidence="6 7" key="1">
    <citation type="journal article" date="2015" name="Genome Biol. Evol.">
        <title>Phylogenomic analyses indicate that early fungi evolved digesting cell walls of algal ancestors of land plants.</title>
        <authorList>
            <person name="Chang Y."/>
            <person name="Wang S."/>
            <person name="Sekimoto S."/>
            <person name="Aerts A.L."/>
            <person name="Choi C."/>
            <person name="Clum A."/>
            <person name="LaButti K.M."/>
            <person name="Lindquist E.A."/>
            <person name="Yee Ngan C."/>
            <person name="Ohm R.A."/>
            <person name="Salamov A.A."/>
            <person name="Grigoriev I.V."/>
            <person name="Spatafora J.W."/>
            <person name="Berbee M.L."/>
        </authorList>
    </citation>
    <scope>NUCLEOTIDE SEQUENCE [LARGE SCALE GENOMIC DNA]</scope>
    <source>
        <strain evidence="6 7">NRRL 28638</strain>
    </source>
</reference>
<dbReference type="OrthoDB" id="1735038at2759"/>
<dbReference type="GO" id="GO:0070008">
    <property type="term" value="F:serine-type exopeptidase activity"/>
    <property type="evidence" value="ECO:0007669"/>
    <property type="project" value="InterPro"/>
</dbReference>
<dbReference type="InterPro" id="IPR029058">
    <property type="entry name" value="AB_hydrolase_fold"/>
</dbReference>
<protein>
    <submittedName>
        <fullName evidence="6">Peptidase S28</fullName>
    </submittedName>
</protein>
<dbReference type="PANTHER" id="PTHR11010:SF38">
    <property type="entry name" value="LYSOSOMAL PRO-X CARBOXYPEPTIDASE"/>
    <property type="match status" value="1"/>
</dbReference>
<keyword evidence="3" id="KW-0732">Signal</keyword>
<evidence type="ECO:0000256" key="2">
    <source>
        <dbReference type="ARBA" id="ARBA00022670"/>
    </source>
</evidence>
<evidence type="ECO:0000256" key="4">
    <source>
        <dbReference type="ARBA" id="ARBA00022801"/>
    </source>
</evidence>
<dbReference type="InterPro" id="IPR008758">
    <property type="entry name" value="Peptidase_S28"/>
</dbReference>
<dbReference type="GO" id="GO:0006508">
    <property type="term" value="P:proteolysis"/>
    <property type="evidence" value="ECO:0007669"/>
    <property type="project" value="UniProtKB-KW"/>
</dbReference>
<evidence type="ECO:0000256" key="3">
    <source>
        <dbReference type="ARBA" id="ARBA00022729"/>
    </source>
</evidence>
<dbReference type="InterPro" id="IPR042269">
    <property type="entry name" value="Ser_carbopepase_S28_SKS"/>
</dbReference>